<dbReference type="GO" id="GO:0031624">
    <property type="term" value="F:ubiquitin conjugating enzyme binding"/>
    <property type="evidence" value="ECO:0007669"/>
    <property type="project" value="TreeGrafter"/>
</dbReference>
<dbReference type="PROSITE" id="PS51081">
    <property type="entry name" value="ZF_SIAH"/>
    <property type="match status" value="1"/>
</dbReference>
<dbReference type="GO" id="GO:0043161">
    <property type="term" value="P:proteasome-mediated ubiquitin-dependent protein catabolic process"/>
    <property type="evidence" value="ECO:0007669"/>
    <property type="project" value="TreeGrafter"/>
</dbReference>
<feature type="domain" description="SIAH-type" evidence="11">
    <location>
        <begin position="88"/>
        <end position="149"/>
    </location>
</feature>
<keyword evidence="6 9" id="KW-0863">Zinc-finger</keyword>
<dbReference type="InterPro" id="IPR004162">
    <property type="entry name" value="SINA-like_animal"/>
</dbReference>
<sequence>MAAGGTSRSVGFLGLNESEVIGATGSIVSKRYECPVCLDALIPPIYQCHNGHIFCNNCEPKLVNCPICRESLSRRKIRTLALEEIILEMSFDCKSKDLGCQASLKPLEMEEHEYQCKYTKHYFCKILKIDCNHESSVRDVIEHFRDAHRLTGVDMTNLGTIEKRWVEIQQQILRSEFETLQNKVGFAPHYFIFEGHRFLLSTKLDLKKKSIAWRVTVLGGKSVSSQFTVKMKLVVNSTSSSEVLKWHGNVADLKVPTSPHCLFEVRMVTLEKFLKSFTSSCGWSLYLKFVTDAPKRKIPTPGSAVLETETFRCTHTQETVAMQPYTYIPELHLPDGFRSTVFGAGHGSPFHCPWDQGYSMRPSRAIGMELGRTRIFRSSVPTPSVIFPSRNRP</sequence>
<evidence type="ECO:0000256" key="5">
    <source>
        <dbReference type="ARBA" id="ARBA00022723"/>
    </source>
</evidence>
<dbReference type="OrthoDB" id="4788989at2759"/>
<keyword evidence="8" id="KW-0862">Zinc</keyword>
<dbReference type="AlphaFoldDB" id="A0A8J2P0E4"/>
<evidence type="ECO:0000256" key="3">
    <source>
        <dbReference type="ARBA" id="ARBA00012483"/>
    </source>
</evidence>
<dbReference type="Proteomes" id="UP000708208">
    <property type="component" value="Unassembled WGS sequence"/>
</dbReference>
<dbReference type="CDD" id="cd16571">
    <property type="entry name" value="RING-HC_SIAHs"/>
    <property type="match status" value="1"/>
</dbReference>
<dbReference type="EC" id="2.3.2.27" evidence="3"/>
<dbReference type="PANTHER" id="PTHR45877">
    <property type="entry name" value="E3 UBIQUITIN-PROTEIN LIGASE SIAH2"/>
    <property type="match status" value="1"/>
</dbReference>
<keyword evidence="7" id="KW-0833">Ubl conjugation pathway</keyword>
<feature type="domain" description="RING-type" evidence="10">
    <location>
        <begin position="34"/>
        <end position="69"/>
    </location>
</feature>
<proteinExistence type="predicted"/>
<evidence type="ECO:0000256" key="4">
    <source>
        <dbReference type="ARBA" id="ARBA00022679"/>
    </source>
</evidence>
<gene>
    <name evidence="12" type="ORF">AFUS01_LOCUS10299</name>
</gene>
<dbReference type="GO" id="GO:0016567">
    <property type="term" value="P:protein ubiquitination"/>
    <property type="evidence" value="ECO:0007669"/>
    <property type="project" value="UniProtKB-UniPathway"/>
</dbReference>
<dbReference type="GO" id="GO:0061630">
    <property type="term" value="F:ubiquitin protein ligase activity"/>
    <property type="evidence" value="ECO:0007669"/>
    <property type="project" value="UniProtKB-EC"/>
</dbReference>
<evidence type="ECO:0000256" key="8">
    <source>
        <dbReference type="ARBA" id="ARBA00022833"/>
    </source>
</evidence>
<dbReference type="Pfam" id="PF21362">
    <property type="entry name" value="Sina_RING"/>
    <property type="match status" value="1"/>
</dbReference>
<dbReference type="Pfam" id="PF21361">
    <property type="entry name" value="Sina_ZnF"/>
    <property type="match status" value="1"/>
</dbReference>
<keyword evidence="13" id="KW-1185">Reference proteome</keyword>
<evidence type="ECO:0000256" key="7">
    <source>
        <dbReference type="ARBA" id="ARBA00022786"/>
    </source>
</evidence>
<dbReference type="InterPro" id="IPR013010">
    <property type="entry name" value="Znf_SIAH"/>
</dbReference>
<dbReference type="EMBL" id="CAJVCH010076510">
    <property type="protein sequence ID" value="CAG7721050.1"/>
    <property type="molecule type" value="Genomic_DNA"/>
</dbReference>
<dbReference type="PROSITE" id="PS50089">
    <property type="entry name" value="ZF_RING_2"/>
    <property type="match status" value="1"/>
</dbReference>
<evidence type="ECO:0000313" key="12">
    <source>
        <dbReference type="EMBL" id="CAG7721050.1"/>
    </source>
</evidence>
<dbReference type="InterPro" id="IPR049548">
    <property type="entry name" value="Sina-like_RING"/>
</dbReference>
<dbReference type="GO" id="GO:0008270">
    <property type="term" value="F:zinc ion binding"/>
    <property type="evidence" value="ECO:0007669"/>
    <property type="project" value="UniProtKB-KW"/>
</dbReference>
<accession>A0A8J2P0E4</accession>
<dbReference type="UniPathway" id="UPA00143"/>
<keyword evidence="4" id="KW-0808">Transferase</keyword>
<keyword evidence="5" id="KW-0479">Metal-binding</keyword>
<evidence type="ECO:0000256" key="1">
    <source>
        <dbReference type="ARBA" id="ARBA00000900"/>
    </source>
</evidence>
<name>A0A8J2P0E4_9HEXA</name>
<comment type="catalytic activity">
    <reaction evidence="1">
        <text>S-ubiquitinyl-[E2 ubiquitin-conjugating enzyme]-L-cysteine + [acceptor protein]-L-lysine = [E2 ubiquitin-conjugating enzyme]-L-cysteine + N(6)-ubiquitinyl-[acceptor protein]-L-lysine.</text>
        <dbReference type="EC" id="2.3.2.27"/>
    </reaction>
</comment>
<dbReference type="InterPro" id="IPR001841">
    <property type="entry name" value="Znf_RING"/>
</dbReference>
<dbReference type="PANTHER" id="PTHR45877:SF2">
    <property type="entry name" value="E3 UBIQUITIN-PROTEIN LIGASE SINA-RELATED"/>
    <property type="match status" value="1"/>
</dbReference>
<evidence type="ECO:0000313" key="13">
    <source>
        <dbReference type="Proteomes" id="UP000708208"/>
    </source>
</evidence>
<evidence type="ECO:0000256" key="6">
    <source>
        <dbReference type="ARBA" id="ARBA00022771"/>
    </source>
</evidence>
<comment type="pathway">
    <text evidence="2">Protein modification; protein ubiquitination.</text>
</comment>
<reference evidence="12" key="1">
    <citation type="submission" date="2021-06" db="EMBL/GenBank/DDBJ databases">
        <authorList>
            <person name="Hodson N. C."/>
            <person name="Mongue J. A."/>
            <person name="Jaron S. K."/>
        </authorList>
    </citation>
    <scope>NUCLEOTIDE SEQUENCE</scope>
</reference>
<comment type="caution">
    <text evidence="12">The sequence shown here is derived from an EMBL/GenBank/DDBJ whole genome shotgun (WGS) entry which is preliminary data.</text>
</comment>
<protein>
    <recommendedName>
        <fullName evidence="3">RING-type E3 ubiquitin transferase</fullName>
        <ecNumber evidence="3">2.3.2.27</ecNumber>
    </recommendedName>
</protein>
<evidence type="ECO:0000256" key="9">
    <source>
        <dbReference type="PROSITE-ProRule" id="PRU00455"/>
    </source>
</evidence>
<evidence type="ECO:0000256" key="2">
    <source>
        <dbReference type="ARBA" id="ARBA00004906"/>
    </source>
</evidence>
<organism evidence="12 13">
    <name type="scientific">Allacma fusca</name>
    <dbReference type="NCBI Taxonomy" id="39272"/>
    <lineage>
        <taxon>Eukaryota</taxon>
        <taxon>Metazoa</taxon>
        <taxon>Ecdysozoa</taxon>
        <taxon>Arthropoda</taxon>
        <taxon>Hexapoda</taxon>
        <taxon>Collembola</taxon>
        <taxon>Symphypleona</taxon>
        <taxon>Sminthuridae</taxon>
        <taxon>Allacma</taxon>
    </lineage>
</organism>
<evidence type="ECO:0000259" key="10">
    <source>
        <dbReference type="PROSITE" id="PS50089"/>
    </source>
</evidence>
<evidence type="ECO:0000259" key="11">
    <source>
        <dbReference type="PROSITE" id="PS51081"/>
    </source>
</evidence>
<dbReference type="GO" id="GO:0005737">
    <property type="term" value="C:cytoplasm"/>
    <property type="evidence" value="ECO:0007669"/>
    <property type="project" value="TreeGrafter"/>
</dbReference>